<dbReference type="CDD" id="cd07034">
    <property type="entry name" value="TPP_PYR_PFOR_IOR-alpha_like"/>
    <property type="match status" value="1"/>
</dbReference>
<dbReference type="SUPFAM" id="SSF52518">
    <property type="entry name" value="Thiamin diphosphate-binding fold (THDP-binding)"/>
    <property type="match status" value="2"/>
</dbReference>
<evidence type="ECO:0000256" key="2">
    <source>
        <dbReference type="ARBA" id="ARBA00023002"/>
    </source>
</evidence>
<evidence type="ECO:0000256" key="3">
    <source>
        <dbReference type="SAM" id="MobiDB-lite"/>
    </source>
</evidence>
<feature type="region of interest" description="Disordered" evidence="3">
    <location>
        <begin position="381"/>
        <end position="411"/>
    </location>
</feature>
<dbReference type="GO" id="GO:0016491">
    <property type="term" value="F:oxidoreductase activity"/>
    <property type="evidence" value="ECO:0007669"/>
    <property type="project" value="UniProtKB-KW"/>
</dbReference>
<keyword evidence="1" id="KW-0479">Metal-binding</keyword>
<protein>
    <submittedName>
        <fullName evidence="5">Indolepyruvate ferredoxin oxidoreductase subunit alpha</fullName>
    </submittedName>
</protein>
<keyword evidence="2" id="KW-0560">Oxidoreductase</keyword>
<dbReference type="InterPro" id="IPR029061">
    <property type="entry name" value="THDP-binding"/>
</dbReference>
<evidence type="ECO:0000313" key="6">
    <source>
        <dbReference type="Proteomes" id="UP000297564"/>
    </source>
</evidence>
<feature type="domain" description="Thiamine pyrophosphate enzyme TPP-binding" evidence="4">
    <location>
        <begin position="473"/>
        <end position="618"/>
    </location>
</feature>
<dbReference type="Gene3D" id="3.40.50.970">
    <property type="match status" value="2"/>
</dbReference>
<keyword evidence="5" id="KW-0670">Pyruvate</keyword>
<gene>
    <name evidence="5" type="ORF">EZ242_07585</name>
</gene>
<dbReference type="InterPro" id="IPR045025">
    <property type="entry name" value="HACL1-like"/>
</dbReference>
<dbReference type="InterPro" id="IPR002880">
    <property type="entry name" value="Pyrv_Fd/Flavodoxin_OxRdtase_N"/>
</dbReference>
<dbReference type="GO" id="GO:0044281">
    <property type="term" value="P:small molecule metabolic process"/>
    <property type="evidence" value="ECO:0007669"/>
    <property type="project" value="UniProtKB-ARBA"/>
</dbReference>
<sequence length="750" mass="81038">MEVSFSREIEALRKGEGETFHGEGILAITKGLLQSGVAYVGGYQGAPVSHLLDVMVQAKPYMDELGVHVEACSNEASAAAMLGASIHYPLRGAVTWKSIVGTNVASDALSNLSSPGVVGGALIVVGEDYGEGASVIQERTHAFALKSTMCLLDPRPDLPVMVDMVEHAFRLSEASNMPAILELRIRACHVRGSFKTRDNQPPAVSTRQLMANPAKFDYMRLAHPPVTFPHEKLKHEKRIPAARRYILENQLNELMDGEHADLGIIVQGGLYNALLRSLQELGLANAFGESDIPLLVLNVTYPLVPEQVADFCVGKRAVIVVEEGQPEYIEQEIATLLRRRDIQTRLHGKDLLPQGGEYSVEVLATAMLGFAQQYLGGGASTGSARTDINSVRPVPSPSVHPEPVEGRRPPSSLTQARQWLDAIGQRRSTVAATLDKPLPARPPSFCVGCPERPVFAALKLAQQDIGPVHVAADIGCHALGTFEPFHTGHSILGYGMSLASRAGVSPMMQRRTLAIMGDGGFWHNGLLTGVQSALFNGDDAVLLIFKNGYSSATGTQEIISTPQDQARAAAADKGQSLVHTNQTIESTLKGLGVQWLRTVHTYEVSTMRETLKEAFTSPFDGLKVIVAEGECQLERQRRIKPWISSLLKKGKRVVRVKYGVDEDVCNGDHACIRLSGCPTLTLKDNPDPLKVDPVATVIDGCVGCGLCGANAHAATLCPSFYRAEVIQNPKWHERLWAGVRSGIVRALQPA</sequence>
<proteinExistence type="predicted"/>
<comment type="caution">
    <text evidence="5">The sequence shown here is derived from an EMBL/GenBank/DDBJ whole genome shotgun (WGS) entry which is preliminary data.</text>
</comment>
<dbReference type="RefSeq" id="WP_135284534.1">
    <property type="nucleotide sequence ID" value="NZ_SMLL01000003.1"/>
</dbReference>
<dbReference type="Pfam" id="PF02775">
    <property type="entry name" value="TPP_enzyme_C"/>
    <property type="match status" value="1"/>
</dbReference>
<evidence type="ECO:0000259" key="4">
    <source>
        <dbReference type="Pfam" id="PF02775"/>
    </source>
</evidence>
<dbReference type="GO" id="GO:0046872">
    <property type="term" value="F:metal ion binding"/>
    <property type="evidence" value="ECO:0007669"/>
    <property type="project" value="UniProtKB-KW"/>
</dbReference>
<organism evidence="5 6">
    <name type="scientific">Ramlibacter rhizophilus</name>
    <dbReference type="NCBI Taxonomy" id="1781167"/>
    <lineage>
        <taxon>Bacteria</taxon>
        <taxon>Pseudomonadati</taxon>
        <taxon>Pseudomonadota</taxon>
        <taxon>Betaproteobacteria</taxon>
        <taxon>Burkholderiales</taxon>
        <taxon>Comamonadaceae</taxon>
        <taxon>Ramlibacter</taxon>
    </lineage>
</organism>
<dbReference type="GO" id="GO:0030976">
    <property type="term" value="F:thiamine pyrophosphate binding"/>
    <property type="evidence" value="ECO:0007669"/>
    <property type="project" value="InterPro"/>
</dbReference>
<dbReference type="OrthoDB" id="9804603at2"/>
<evidence type="ECO:0000256" key="1">
    <source>
        <dbReference type="ARBA" id="ARBA00022723"/>
    </source>
</evidence>
<dbReference type="InterPro" id="IPR011766">
    <property type="entry name" value="TPP_enzyme_TPP-bd"/>
</dbReference>
<accession>A0A4Z0BPJ2</accession>
<reference evidence="5 6" key="1">
    <citation type="submission" date="2019-03" db="EMBL/GenBank/DDBJ databases">
        <title>Ramlibacter rhizophilus CCTCC AB2015357, whole genome shotgun sequence.</title>
        <authorList>
            <person name="Zhang X."/>
            <person name="Feng G."/>
            <person name="Zhu H."/>
        </authorList>
    </citation>
    <scope>NUCLEOTIDE SEQUENCE [LARGE SCALE GENOMIC DNA]</scope>
    <source>
        <strain evidence="5 6">CCTCC AB2015357</strain>
    </source>
</reference>
<dbReference type="PANTHER" id="PTHR43710">
    <property type="entry name" value="2-HYDROXYACYL-COA LYASE"/>
    <property type="match status" value="1"/>
</dbReference>
<evidence type="ECO:0000313" key="5">
    <source>
        <dbReference type="EMBL" id="TFZ01236.1"/>
    </source>
</evidence>
<keyword evidence="6" id="KW-1185">Reference proteome</keyword>
<dbReference type="PANTHER" id="PTHR43710:SF5">
    <property type="entry name" value="INDOLEPYRUVATE FERREDOXIN OXIDOREDUCTASE ALPHA SUBUNIT"/>
    <property type="match status" value="1"/>
</dbReference>
<name>A0A4Z0BPJ2_9BURK</name>
<dbReference type="AlphaFoldDB" id="A0A4Z0BPJ2"/>
<dbReference type="Proteomes" id="UP000297564">
    <property type="component" value="Unassembled WGS sequence"/>
</dbReference>
<dbReference type="EMBL" id="SMLL01000003">
    <property type="protein sequence ID" value="TFZ01236.1"/>
    <property type="molecule type" value="Genomic_DNA"/>
</dbReference>